<name>A0AAE0KAL4_9PEZI</name>
<evidence type="ECO:0000313" key="2">
    <source>
        <dbReference type="EMBL" id="KAK3372919.1"/>
    </source>
</evidence>
<proteinExistence type="predicted"/>
<evidence type="ECO:0000313" key="3">
    <source>
        <dbReference type="Proteomes" id="UP001287356"/>
    </source>
</evidence>
<feature type="non-terminal residue" evidence="2">
    <location>
        <position position="165"/>
    </location>
</feature>
<feature type="non-terminal residue" evidence="2">
    <location>
        <position position="1"/>
    </location>
</feature>
<feature type="region of interest" description="Disordered" evidence="1">
    <location>
        <begin position="1"/>
        <end position="50"/>
    </location>
</feature>
<keyword evidence="3" id="KW-1185">Reference proteome</keyword>
<evidence type="ECO:0000256" key="1">
    <source>
        <dbReference type="SAM" id="MobiDB-lite"/>
    </source>
</evidence>
<comment type="caution">
    <text evidence="2">The sequence shown here is derived from an EMBL/GenBank/DDBJ whole genome shotgun (WGS) entry which is preliminary data.</text>
</comment>
<reference evidence="2" key="1">
    <citation type="journal article" date="2023" name="Mol. Phylogenet. Evol.">
        <title>Genome-scale phylogeny and comparative genomics of the fungal order Sordariales.</title>
        <authorList>
            <person name="Hensen N."/>
            <person name="Bonometti L."/>
            <person name="Westerberg I."/>
            <person name="Brannstrom I.O."/>
            <person name="Guillou S."/>
            <person name="Cros-Aarteil S."/>
            <person name="Calhoun S."/>
            <person name="Haridas S."/>
            <person name="Kuo A."/>
            <person name="Mondo S."/>
            <person name="Pangilinan J."/>
            <person name="Riley R."/>
            <person name="LaButti K."/>
            <person name="Andreopoulos B."/>
            <person name="Lipzen A."/>
            <person name="Chen C."/>
            <person name="Yan M."/>
            <person name="Daum C."/>
            <person name="Ng V."/>
            <person name="Clum A."/>
            <person name="Steindorff A."/>
            <person name="Ohm R.A."/>
            <person name="Martin F."/>
            <person name="Silar P."/>
            <person name="Natvig D.O."/>
            <person name="Lalanne C."/>
            <person name="Gautier V."/>
            <person name="Ament-Velasquez S.L."/>
            <person name="Kruys A."/>
            <person name="Hutchinson M.I."/>
            <person name="Powell A.J."/>
            <person name="Barry K."/>
            <person name="Miller A.N."/>
            <person name="Grigoriev I.V."/>
            <person name="Debuchy R."/>
            <person name="Gladieux P."/>
            <person name="Hiltunen Thoren M."/>
            <person name="Johannesson H."/>
        </authorList>
    </citation>
    <scope>NUCLEOTIDE SEQUENCE</scope>
    <source>
        <strain evidence="2">CBS 958.72</strain>
    </source>
</reference>
<reference evidence="2" key="2">
    <citation type="submission" date="2023-06" db="EMBL/GenBank/DDBJ databases">
        <authorList>
            <consortium name="Lawrence Berkeley National Laboratory"/>
            <person name="Haridas S."/>
            <person name="Hensen N."/>
            <person name="Bonometti L."/>
            <person name="Westerberg I."/>
            <person name="Brannstrom I.O."/>
            <person name="Guillou S."/>
            <person name="Cros-Aarteil S."/>
            <person name="Calhoun S."/>
            <person name="Kuo A."/>
            <person name="Mondo S."/>
            <person name="Pangilinan J."/>
            <person name="Riley R."/>
            <person name="Labutti K."/>
            <person name="Andreopoulos B."/>
            <person name="Lipzen A."/>
            <person name="Chen C."/>
            <person name="Yanf M."/>
            <person name="Daum C."/>
            <person name="Ng V."/>
            <person name="Clum A."/>
            <person name="Steindorff A."/>
            <person name="Ohm R."/>
            <person name="Martin F."/>
            <person name="Silar P."/>
            <person name="Natvig D."/>
            <person name="Lalanne C."/>
            <person name="Gautier V."/>
            <person name="Ament-Velasquez S.L."/>
            <person name="Kruys A."/>
            <person name="Hutchinson M.I."/>
            <person name="Powell A.J."/>
            <person name="Barry K."/>
            <person name="Miller A.N."/>
            <person name="Grigoriev I.V."/>
            <person name="Debuchy R."/>
            <person name="Gladieux P."/>
            <person name="Thoren M.H."/>
            <person name="Johannesson H."/>
        </authorList>
    </citation>
    <scope>NUCLEOTIDE SEQUENCE</scope>
    <source>
        <strain evidence="2">CBS 958.72</strain>
    </source>
</reference>
<sequence>PVLRPRQATESMIKIGTWSENLPGPATPTKRKRNDENAAPSPKPHRTRGANAFLKPNLNWTHFGMSFVVCDVKGSAASDKFVQLAPGMTMAQVYFDCMANFDEQEAKRVGDYNYDLGVYWARSRLLFDMRMSSTENGTSVPQGDRPVGLASMPSISASRLVQVET</sequence>
<dbReference type="AlphaFoldDB" id="A0AAE0KAL4"/>
<dbReference type="Proteomes" id="UP001287356">
    <property type="component" value="Unassembled WGS sequence"/>
</dbReference>
<accession>A0AAE0KAL4</accession>
<dbReference type="EMBL" id="JAULSN010000004">
    <property type="protein sequence ID" value="KAK3372919.1"/>
    <property type="molecule type" value="Genomic_DNA"/>
</dbReference>
<protein>
    <submittedName>
        <fullName evidence="2">Uncharacterized protein</fullName>
    </submittedName>
</protein>
<gene>
    <name evidence="2" type="ORF">B0T24DRAFT_491666</name>
</gene>
<organism evidence="2 3">
    <name type="scientific">Lasiosphaeria ovina</name>
    <dbReference type="NCBI Taxonomy" id="92902"/>
    <lineage>
        <taxon>Eukaryota</taxon>
        <taxon>Fungi</taxon>
        <taxon>Dikarya</taxon>
        <taxon>Ascomycota</taxon>
        <taxon>Pezizomycotina</taxon>
        <taxon>Sordariomycetes</taxon>
        <taxon>Sordariomycetidae</taxon>
        <taxon>Sordariales</taxon>
        <taxon>Lasiosphaeriaceae</taxon>
        <taxon>Lasiosphaeria</taxon>
    </lineage>
</organism>